<dbReference type="InterPro" id="IPR005702">
    <property type="entry name" value="Wzc-like_C"/>
</dbReference>
<dbReference type="InterPro" id="IPR025669">
    <property type="entry name" value="AAA_dom"/>
</dbReference>
<accession>A0AA96LEM8</accession>
<dbReference type="KEGG" id="paun:MJA45_06460"/>
<dbReference type="GO" id="GO:0005886">
    <property type="term" value="C:plasma membrane"/>
    <property type="evidence" value="ECO:0007669"/>
    <property type="project" value="TreeGrafter"/>
</dbReference>
<dbReference type="NCBIfam" id="TIGR01007">
    <property type="entry name" value="eps_fam"/>
    <property type="match status" value="1"/>
</dbReference>
<keyword evidence="4" id="KW-0547">Nucleotide-binding</keyword>
<evidence type="ECO:0000256" key="8">
    <source>
        <dbReference type="ARBA" id="ARBA00051245"/>
    </source>
</evidence>
<proteinExistence type="inferred from homology"/>
<evidence type="ECO:0000256" key="7">
    <source>
        <dbReference type="ARBA" id="ARBA00023137"/>
    </source>
</evidence>
<keyword evidence="5 10" id="KW-0418">Kinase</keyword>
<dbReference type="RefSeq" id="WP_315606447.1">
    <property type="nucleotide sequence ID" value="NZ_CP130318.1"/>
</dbReference>
<keyword evidence="6" id="KW-0067">ATP-binding</keyword>
<comment type="catalytic activity">
    <reaction evidence="8">
        <text>L-tyrosyl-[protein] + ATP = O-phospho-L-tyrosyl-[protein] + ADP + H(+)</text>
        <dbReference type="Rhea" id="RHEA:10596"/>
        <dbReference type="Rhea" id="RHEA-COMP:10136"/>
        <dbReference type="Rhea" id="RHEA-COMP:20101"/>
        <dbReference type="ChEBI" id="CHEBI:15378"/>
        <dbReference type="ChEBI" id="CHEBI:30616"/>
        <dbReference type="ChEBI" id="CHEBI:46858"/>
        <dbReference type="ChEBI" id="CHEBI:61978"/>
        <dbReference type="ChEBI" id="CHEBI:456216"/>
        <dbReference type="EC" id="2.7.10.2"/>
    </reaction>
</comment>
<feature type="domain" description="AAA" evidence="9">
    <location>
        <begin position="52"/>
        <end position="183"/>
    </location>
</feature>
<evidence type="ECO:0000259" key="9">
    <source>
        <dbReference type="Pfam" id="PF13614"/>
    </source>
</evidence>
<dbReference type="GO" id="GO:0005524">
    <property type="term" value="F:ATP binding"/>
    <property type="evidence" value="ECO:0007669"/>
    <property type="project" value="UniProtKB-KW"/>
</dbReference>
<dbReference type="PANTHER" id="PTHR32309:SF13">
    <property type="entry name" value="FERRIC ENTEROBACTIN TRANSPORT PROTEIN FEPE"/>
    <property type="match status" value="1"/>
</dbReference>
<keyword evidence="3 10" id="KW-0808">Transferase</keyword>
<evidence type="ECO:0000256" key="6">
    <source>
        <dbReference type="ARBA" id="ARBA00022840"/>
    </source>
</evidence>
<dbReference type="AlphaFoldDB" id="A0AA96LEM8"/>
<dbReference type="Pfam" id="PF13614">
    <property type="entry name" value="AAA_31"/>
    <property type="match status" value="1"/>
</dbReference>
<evidence type="ECO:0000256" key="4">
    <source>
        <dbReference type="ARBA" id="ARBA00022741"/>
    </source>
</evidence>
<sequence>MPQPSAETSVVMQNHPASITSEAYRSLRFNLDRSLEKGLKSIVVTSPGRKEGRTTTAVNLAAAYAQLGRKVVLVDADLRHPSLHAVFGQTGRKGLADFLSRPCEVSDIVIESPVENLSVVYAGAPPLHPTELLASERMKELLAELGKNYDLIIADTSSVLPSTDSRVVAAQCDGVLLVIEFGKVKRSAAKRIASELEHAKVNLLGIVWNKIRKQEAKAYLYT</sequence>
<dbReference type="EC" id="2.7.10.2" evidence="2"/>
<dbReference type="Gene3D" id="3.40.50.300">
    <property type="entry name" value="P-loop containing nucleotide triphosphate hydrolases"/>
    <property type="match status" value="1"/>
</dbReference>
<dbReference type="GO" id="GO:0004715">
    <property type="term" value="F:non-membrane spanning protein tyrosine kinase activity"/>
    <property type="evidence" value="ECO:0007669"/>
    <property type="project" value="UniProtKB-EC"/>
</dbReference>
<dbReference type="SUPFAM" id="SSF52540">
    <property type="entry name" value="P-loop containing nucleoside triphosphate hydrolases"/>
    <property type="match status" value="1"/>
</dbReference>
<name>A0AA96LEM8_9BACL</name>
<organism evidence="10 11">
    <name type="scientific">Paenibacillus aurantius</name>
    <dbReference type="NCBI Taxonomy" id="2918900"/>
    <lineage>
        <taxon>Bacteria</taxon>
        <taxon>Bacillati</taxon>
        <taxon>Bacillota</taxon>
        <taxon>Bacilli</taxon>
        <taxon>Bacillales</taxon>
        <taxon>Paenibacillaceae</taxon>
        <taxon>Paenibacillus</taxon>
    </lineage>
</organism>
<evidence type="ECO:0000256" key="5">
    <source>
        <dbReference type="ARBA" id="ARBA00022777"/>
    </source>
</evidence>
<dbReference type="PANTHER" id="PTHR32309">
    <property type="entry name" value="TYROSINE-PROTEIN KINASE"/>
    <property type="match status" value="1"/>
</dbReference>
<evidence type="ECO:0000256" key="2">
    <source>
        <dbReference type="ARBA" id="ARBA00011903"/>
    </source>
</evidence>
<keyword evidence="11" id="KW-1185">Reference proteome</keyword>
<dbReference type="InterPro" id="IPR027417">
    <property type="entry name" value="P-loop_NTPase"/>
</dbReference>
<dbReference type="Proteomes" id="UP001305702">
    <property type="component" value="Chromosome"/>
</dbReference>
<evidence type="ECO:0000313" key="10">
    <source>
        <dbReference type="EMBL" id="WNQ12669.1"/>
    </source>
</evidence>
<protein>
    <recommendedName>
        <fullName evidence="2">non-specific protein-tyrosine kinase</fullName>
        <ecNumber evidence="2">2.7.10.2</ecNumber>
    </recommendedName>
</protein>
<dbReference type="CDD" id="cd05387">
    <property type="entry name" value="BY-kinase"/>
    <property type="match status" value="1"/>
</dbReference>
<keyword evidence="7" id="KW-0829">Tyrosine-protein kinase</keyword>
<reference evidence="10 11" key="1">
    <citation type="submission" date="2022-02" db="EMBL/GenBank/DDBJ databases">
        <title>Paenibacillus sp. MBLB1776 Whole Genome Shotgun Sequencing.</title>
        <authorList>
            <person name="Hwang C.Y."/>
            <person name="Cho E.-S."/>
            <person name="Seo M.-J."/>
        </authorList>
    </citation>
    <scope>NUCLEOTIDE SEQUENCE [LARGE SCALE GENOMIC DNA]</scope>
    <source>
        <strain evidence="10 11">MBLB1776</strain>
    </source>
</reference>
<comment type="similarity">
    <text evidence="1">Belongs to the CpsD/CapB family.</text>
</comment>
<evidence type="ECO:0000313" key="11">
    <source>
        <dbReference type="Proteomes" id="UP001305702"/>
    </source>
</evidence>
<evidence type="ECO:0000256" key="1">
    <source>
        <dbReference type="ARBA" id="ARBA00007316"/>
    </source>
</evidence>
<gene>
    <name evidence="10" type="ORF">MJA45_06460</name>
</gene>
<evidence type="ECO:0000256" key="3">
    <source>
        <dbReference type="ARBA" id="ARBA00022679"/>
    </source>
</evidence>
<dbReference type="InterPro" id="IPR050445">
    <property type="entry name" value="Bact_polysacc_biosynth/exp"/>
</dbReference>
<dbReference type="EMBL" id="CP130318">
    <property type="protein sequence ID" value="WNQ12669.1"/>
    <property type="molecule type" value="Genomic_DNA"/>
</dbReference>